<dbReference type="Gene3D" id="3.40.190.10">
    <property type="entry name" value="Periplasmic binding protein-like II"/>
    <property type="match status" value="2"/>
</dbReference>
<dbReference type="SUPFAM" id="SSF53850">
    <property type="entry name" value="Periplasmic binding protein-like II"/>
    <property type="match status" value="1"/>
</dbReference>
<evidence type="ECO:0000313" key="5">
    <source>
        <dbReference type="EMBL" id="QVV88296.1"/>
    </source>
</evidence>
<dbReference type="AlphaFoldDB" id="A0A8E7B0Y8"/>
<protein>
    <submittedName>
        <fullName evidence="5">Transporter substrate-binding domain-containing protein</fullName>
    </submittedName>
</protein>
<feature type="domain" description="Solute-binding protein family 3/N-terminal" evidence="4">
    <location>
        <begin position="39"/>
        <end position="262"/>
    </location>
</feature>
<keyword evidence="3" id="KW-0472">Membrane</keyword>
<keyword evidence="2" id="KW-0175">Coiled coil</keyword>
<feature type="coiled-coil region" evidence="2">
    <location>
        <begin position="293"/>
        <end position="358"/>
    </location>
</feature>
<organism evidence="5 6">
    <name type="scientific">Methanospirillum purgamenti</name>
    <dbReference type="NCBI Taxonomy" id="2834276"/>
    <lineage>
        <taxon>Archaea</taxon>
        <taxon>Methanobacteriati</taxon>
        <taxon>Methanobacteriota</taxon>
        <taxon>Stenosarchaea group</taxon>
        <taxon>Methanomicrobia</taxon>
        <taxon>Methanomicrobiales</taxon>
        <taxon>Methanospirillaceae</taxon>
        <taxon>Methanospirillum</taxon>
    </lineage>
</organism>
<evidence type="ECO:0000256" key="2">
    <source>
        <dbReference type="SAM" id="Coils"/>
    </source>
</evidence>
<dbReference type="InterPro" id="IPR001638">
    <property type="entry name" value="Solute-binding_3/MltF_N"/>
</dbReference>
<feature type="transmembrane region" description="Helical" evidence="3">
    <location>
        <begin position="270"/>
        <end position="292"/>
    </location>
</feature>
<keyword evidence="3" id="KW-0812">Transmembrane</keyword>
<dbReference type="Gene3D" id="3.30.565.10">
    <property type="entry name" value="Histidine kinase-like ATPase, C-terminal domain"/>
    <property type="match status" value="1"/>
</dbReference>
<dbReference type="SUPFAM" id="SSF55874">
    <property type="entry name" value="ATPase domain of HSP90 chaperone/DNA topoisomerase II/histidine kinase"/>
    <property type="match status" value="1"/>
</dbReference>
<accession>A0A8E7B0Y8</accession>
<proteinExistence type="predicted"/>
<keyword evidence="6" id="KW-1185">Reference proteome</keyword>
<reference evidence="5 6" key="1">
    <citation type="submission" date="2021-05" db="EMBL/GenBank/DDBJ databases">
        <title>A novel Methanospirillum isolate from a pyrite-forming mixed culture.</title>
        <authorList>
            <person name="Bunk B."/>
            <person name="Sproer C."/>
            <person name="Spring S."/>
            <person name="Pester M."/>
        </authorList>
    </citation>
    <scope>NUCLEOTIDE SEQUENCE [LARGE SCALE GENOMIC DNA]</scope>
    <source>
        <strain evidence="5 6">J.3.6.1-F.2.7.3</strain>
    </source>
</reference>
<evidence type="ECO:0000256" key="1">
    <source>
        <dbReference type="ARBA" id="ARBA00022729"/>
    </source>
</evidence>
<dbReference type="EMBL" id="CP075546">
    <property type="protein sequence ID" value="QVV88296.1"/>
    <property type="molecule type" value="Genomic_DNA"/>
</dbReference>
<dbReference type="RefSeq" id="WP_214419112.1">
    <property type="nucleotide sequence ID" value="NZ_CP075546.1"/>
</dbReference>
<evidence type="ECO:0000313" key="6">
    <source>
        <dbReference type="Proteomes" id="UP000680656"/>
    </source>
</evidence>
<gene>
    <name evidence="5" type="ORF">KHC33_13315</name>
</gene>
<evidence type="ECO:0000259" key="4">
    <source>
        <dbReference type="SMART" id="SM00062"/>
    </source>
</evidence>
<dbReference type="Pfam" id="PF02518">
    <property type="entry name" value="HATPase_c"/>
    <property type="match status" value="1"/>
</dbReference>
<keyword evidence="3" id="KW-1133">Transmembrane helix</keyword>
<dbReference type="InterPro" id="IPR003594">
    <property type="entry name" value="HATPase_dom"/>
</dbReference>
<dbReference type="InterPro" id="IPR036890">
    <property type="entry name" value="HATPase_C_sf"/>
</dbReference>
<dbReference type="GeneID" id="65098181"/>
<sequence>MIPFLHPNAKKISLRQVIILLVILSVILLCCCPFATAREVRIAQTELKPTLFTDEQGNPAGFIVDLIEDLAKKEGYDVIWIRGTLSESWDRLSRGEIDLIPAVTVTSERLKMYDFTNESVMSIWSQVYARPDSGINTILDLEGKHVAFVKGASSGIGLKEYATKFGITATYLEKGTPAEVLTAVSKGEADALVVYNSAGQEEMKEHGLTATPVMFNPANFGFATLKGKNPDLLKEIDRYIAAGKKDPSSTYSMSMRRWYSITAEEIIPAFLWWVLEGVAGLASLFLIMSYLLRREVRRKTAELAKQNEELVRKNEELGAAYDQLTAMDEELRQNYNELRKSESALIQAREKLNLLNKLTSQEIKNAFFKLAGYIQISKESESFDEAKGYFEKEEMIMQSVQESLAFSEKYQTLGINQPRWQNVVFVLLNAISHLDLSSLNRTIDLPDIEIFADPLLEDAFLALMDLIARQGEVTSIGLKCRKNPESLTLIIESDGQGIPAEEKEKIFKWEFLGKSGTSLFLAREILSITEISLHETGEAGKGIRFEITIPKSEYRIVAQKNERLDSYPSNSSG</sequence>
<dbReference type="KEGG" id="mrtj:KHC33_13315"/>
<evidence type="ECO:0000256" key="3">
    <source>
        <dbReference type="SAM" id="Phobius"/>
    </source>
</evidence>
<dbReference type="Pfam" id="PF00497">
    <property type="entry name" value="SBP_bac_3"/>
    <property type="match status" value="1"/>
</dbReference>
<dbReference type="PANTHER" id="PTHR35936">
    <property type="entry name" value="MEMBRANE-BOUND LYTIC MUREIN TRANSGLYCOSYLASE F"/>
    <property type="match status" value="1"/>
</dbReference>
<keyword evidence="1" id="KW-0732">Signal</keyword>
<dbReference type="Proteomes" id="UP000680656">
    <property type="component" value="Chromosome"/>
</dbReference>
<dbReference type="SMART" id="SM00062">
    <property type="entry name" value="PBPb"/>
    <property type="match status" value="1"/>
</dbReference>
<name>A0A8E7B0Y8_9EURY</name>